<name>A0AA88AES5_FICCA</name>
<dbReference type="AlphaFoldDB" id="A0AA88AES5"/>
<feature type="region of interest" description="Disordered" evidence="1">
    <location>
        <begin position="1"/>
        <end position="40"/>
    </location>
</feature>
<evidence type="ECO:0000313" key="2">
    <source>
        <dbReference type="EMBL" id="GMN51199.1"/>
    </source>
</evidence>
<proteinExistence type="predicted"/>
<protein>
    <submittedName>
        <fullName evidence="2">Uncharacterized protein</fullName>
    </submittedName>
</protein>
<evidence type="ECO:0000313" key="3">
    <source>
        <dbReference type="Proteomes" id="UP001187192"/>
    </source>
</evidence>
<sequence>MGRRFRGRTHPWRRKAEAVREPKLQSVSPEEEKGDGQSAVRAAVGDWKRWRRREETHGLGAEDLGGEAPDLGRLVMIGGGRRQKLDRIYGEREREREREGERMRLKGSGRQIWAERYRICGVWRWLGVAGVRNWTEYVEREREREREEAHGLGRRIYDVWQWLGAADLGGDTPGLQLPAVVGGGRRLKLDREREGMAGELKLFFMLLV</sequence>
<reference evidence="2" key="1">
    <citation type="submission" date="2023-07" db="EMBL/GenBank/DDBJ databases">
        <title>draft genome sequence of fig (Ficus carica).</title>
        <authorList>
            <person name="Takahashi T."/>
            <person name="Nishimura K."/>
        </authorList>
    </citation>
    <scope>NUCLEOTIDE SEQUENCE</scope>
</reference>
<organism evidence="2 3">
    <name type="scientific">Ficus carica</name>
    <name type="common">Common fig</name>
    <dbReference type="NCBI Taxonomy" id="3494"/>
    <lineage>
        <taxon>Eukaryota</taxon>
        <taxon>Viridiplantae</taxon>
        <taxon>Streptophyta</taxon>
        <taxon>Embryophyta</taxon>
        <taxon>Tracheophyta</taxon>
        <taxon>Spermatophyta</taxon>
        <taxon>Magnoliopsida</taxon>
        <taxon>eudicotyledons</taxon>
        <taxon>Gunneridae</taxon>
        <taxon>Pentapetalae</taxon>
        <taxon>rosids</taxon>
        <taxon>fabids</taxon>
        <taxon>Rosales</taxon>
        <taxon>Moraceae</taxon>
        <taxon>Ficeae</taxon>
        <taxon>Ficus</taxon>
    </lineage>
</organism>
<accession>A0AA88AES5</accession>
<comment type="caution">
    <text evidence="2">The sequence shown here is derived from an EMBL/GenBank/DDBJ whole genome shotgun (WGS) entry which is preliminary data.</text>
</comment>
<dbReference type="EMBL" id="BTGU01000036">
    <property type="protein sequence ID" value="GMN51199.1"/>
    <property type="molecule type" value="Genomic_DNA"/>
</dbReference>
<evidence type="ECO:0000256" key="1">
    <source>
        <dbReference type="SAM" id="MobiDB-lite"/>
    </source>
</evidence>
<feature type="compositionally biased region" description="Basic residues" evidence="1">
    <location>
        <begin position="1"/>
        <end position="13"/>
    </location>
</feature>
<gene>
    <name evidence="2" type="ORF">TIFTF001_020355</name>
</gene>
<feature type="compositionally biased region" description="Basic and acidic residues" evidence="1">
    <location>
        <begin position="14"/>
        <end position="23"/>
    </location>
</feature>
<keyword evidence="3" id="KW-1185">Reference proteome</keyword>
<dbReference type="Proteomes" id="UP001187192">
    <property type="component" value="Unassembled WGS sequence"/>
</dbReference>